<proteinExistence type="predicted"/>
<reference evidence="6" key="1">
    <citation type="journal article" date="2021" name="Cell">
        <title>Tracing the genetic footprints of vertebrate landing in non-teleost ray-finned fishes.</title>
        <authorList>
            <person name="Bi X."/>
            <person name="Wang K."/>
            <person name="Yang L."/>
            <person name="Pan H."/>
            <person name="Jiang H."/>
            <person name="Wei Q."/>
            <person name="Fang M."/>
            <person name="Yu H."/>
            <person name="Zhu C."/>
            <person name="Cai Y."/>
            <person name="He Y."/>
            <person name="Gan X."/>
            <person name="Zeng H."/>
            <person name="Yu D."/>
            <person name="Zhu Y."/>
            <person name="Jiang H."/>
            <person name="Qiu Q."/>
            <person name="Yang H."/>
            <person name="Zhang Y.E."/>
            <person name="Wang W."/>
            <person name="Zhu M."/>
            <person name="He S."/>
            <person name="Zhang G."/>
        </authorList>
    </citation>
    <scope>NUCLEOTIDE SEQUENCE</scope>
    <source>
        <strain evidence="6">Allg_001</strain>
    </source>
</reference>
<protein>
    <submittedName>
        <fullName evidence="6">ACRO protein</fullName>
    </submittedName>
</protein>
<dbReference type="InterPro" id="IPR009003">
    <property type="entry name" value="Peptidase_S1_PA"/>
</dbReference>
<gene>
    <name evidence="6" type="primary">Acr_0</name>
    <name evidence="6" type="ORF">GTO95_0018766</name>
</gene>
<dbReference type="InterPro" id="IPR001314">
    <property type="entry name" value="Peptidase_S1A"/>
</dbReference>
<keyword evidence="7" id="KW-1185">Reference proteome</keyword>
<accession>A0A8J7NYZ8</accession>
<comment type="caution">
    <text evidence="6">The sequence shown here is derived from an EMBL/GenBank/DDBJ whole genome shotgun (WGS) entry which is preliminary data.</text>
</comment>
<evidence type="ECO:0000256" key="2">
    <source>
        <dbReference type="ARBA" id="ARBA00022801"/>
    </source>
</evidence>
<dbReference type="Proteomes" id="UP000736164">
    <property type="component" value="Unassembled WGS sequence"/>
</dbReference>
<evidence type="ECO:0000313" key="6">
    <source>
        <dbReference type="EMBL" id="MBN3321276.1"/>
    </source>
</evidence>
<dbReference type="AlphaFoldDB" id="A0A8J7NYZ8"/>
<keyword evidence="2" id="KW-0378">Hydrolase</keyword>
<dbReference type="PANTHER" id="PTHR24252">
    <property type="entry name" value="ACROSIN-RELATED"/>
    <property type="match status" value="1"/>
</dbReference>
<dbReference type="EMBL" id="JAAWVO010054336">
    <property type="protein sequence ID" value="MBN3321276.1"/>
    <property type="molecule type" value="Genomic_DNA"/>
</dbReference>
<keyword evidence="4" id="KW-1015">Disulfide bond</keyword>
<organism evidence="6 7">
    <name type="scientific">Atractosteus spatula</name>
    <name type="common">Alligator gar</name>
    <name type="synonym">Lepisosteus spatula</name>
    <dbReference type="NCBI Taxonomy" id="7917"/>
    <lineage>
        <taxon>Eukaryota</taxon>
        <taxon>Metazoa</taxon>
        <taxon>Chordata</taxon>
        <taxon>Craniata</taxon>
        <taxon>Vertebrata</taxon>
        <taxon>Euteleostomi</taxon>
        <taxon>Actinopterygii</taxon>
        <taxon>Neopterygii</taxon>
        <taxon>Holostei</taxon>
        <taxon>Semionotiformes</taxon>
        <taxon>Lepisosteidae</taxon>
        <taxon>Atractosteus</taxon>
    </lineage>
</organism>
<keyword evidence="3" id="KW-0720">Serine protease</keyword>
<dbReference type="InterPro" id="IPR043504">
    <property type="entry name" value="Peptidase_S1_PA_chymotrypsin"/>
</dbReference>
<evidence type="ECO:0000256" key="3">
    <source>
        <dbReference type="ARBA" id="ARBA00022825"/>
    </source>
</evidence>
<dbReference type="InterPro" id="IPR001254">
    <property type="entry name" value="Trypsin_dom"/>
</dbReference>
<dbReference type="SUPFAM" id="SSF50494">
    <property type="entry name" value="Trypsin-like serine proteases"/>
    <property type="match status" value="1"/>
</dbReference>
<evidence type="ECO:0000259" key="5">
    <source>
        <dbReference type="PROSITE" id="PS50240"/>
    </source>
</evidence>
<feature type="non-terminal residue" evidence="6">
    <location>
        <position position="1"/>
    </location>
</feature>
<evidence type="ECO:0000256" key="1">
    <source>
        <dbReference type="ARBA" id="ARBA00022670"/>
    </source>
</evidence>
<feature type="non-terminal residue" evidence="6">
    <location>
        <position position="391"/>
    </location>
</feature>
<name>A0A8J7NYZ8_ATRSP</name>
<dbReference type="PROSITE" id="PS50240">
    <property type="entry name" value="TRYPSIN_DOM"/>
    <property type="match status" value="1"/>
</dbReference>
<dbReference type="PRINTS" id="PR00722">
    <property type="entry name" value="CHYMOTRYPSIN"/>
</dbReference>
<dbReference type="FunFam" id="2.40.10.10:FF:000003">
    <property type="entry name" value="Transmembrane serine protease 3"/>
    <property type="match status" value="1"/>
</dbReference>
<sequence>MKLKVLVLLFLVVIVGFMCMAYLEMSQLDRKCNHCLLSLRAALKTLGFAVRLRSAWRRSPHVRVGFLRALLFPPCKINWLLRQSTLVRVCVCVSVCPVMDWRPVQVECGERTKANVRQSTRIYGGSYVNRGEWPWVVSIQEHVNDSFGYYHSCGGSIVDKQWVMTAARCVSAPYSGNPEKILVKAGVTNAHTDSDNYTQELGVAKIVIHNEYNPITHQNDIALLKLRTPAEINDHVKPVCLPTSADEQHHLEYCHLTGFGLQKNRTYGILQEAVGEVILTHICNHAQWLNLQVTPEMFCAGSMDAKVSACEGDHGSPFQCRTPLDKRFYAYGIRSFGIGCGQKQQPSVYTRVSHYYYWVNDIIGVDACPSTAPTDPLILSLFVLTAASLLT</sequence>
<dbReference type="GO" id="GO:0004252">
    <property type="term" value="F:serine-type endopeptidase activity"/>
    <property type="evidence" value="ECO:0007669"/>
    <property type="project" value="InterPro"/>
</dbReference>
<dbReference type="Pfam" id="PF00089">
    <property type="entry name" value="Trypsin"/>
    <property type="match status" value="1"/>
</dbReference>
<dbReference type="Gene3D" id="2.40.10.10">
    <property type="entry name" value="Trypsin-like serine proteases"/>
    <property type="match status" value="2"/>
</dbReference>
<dbReference type="SMART" id="SM00020">
    <property type="entry name" value="Tryp_SPc"/>
    <property type="match status" value="1"/>
</dbReference>
<evidence type="ECO:0000313" key="7">
    <source>
        <dbReference type="Proteomes" id="UP000736164"/>
    </source>
</evidence>
<dbReference type="GO" id="GO:0006508">
    <property type="term" value="P:proteolysis"/>
    <property type="evidence" value="ECO:0007669"/>
    <property type="project" value="UniProtKB-KW"/>
</dbReference>
<dbReference type="PANTHER" id="PTHR24252:SF8">
    <property type="entry name" value="ACROSIN"/>
    <property type="match status" value="1"/>
</dbReference>
<dbReference type="CDD" id="cd00190">
    <property type="entry name" value="Tryp_SPc"/>
    <property type="match status" value="1"/>
</dbReference>
<keyword evidence="1" id="KW-0645">Protease</keyword>
<feature type="domain" description="Peptidase S1" evidence="5">
    <location>
        <begin position="122"/>
        <end position="364"/>
    </location>
</feature>
<evidence type="ECO:0000256" key="4">
    <source>
        <dbReference type="ARBA" id="ARBA00023157"/>
    </source>
</evidence>